<evidence type="ECO:0000259" key="4">
    <source>
        <dbReference type="Pfam" id="PF18962"/>
    </source>
</evidence>
<evidence type="ECO:0000256" key="2">
    <source>
        <dbReference type="SAM" id="SignalP"/>
    </source>
</evidence>
<accession>A0ABW8RSW9</accession>
<dbReference type="InterPro" id="IPR005181">
    <property type="entry name" value="SASA"/>
</dbReference>
<keyword evidence="2" id="KW-0732">Signal</keyword>
<feature type="domain" description="Secretion system C-terminal sorting" evidence="4">
    <location>
        <begin position="637"/>
        <end position="709"/>
    </location>
</feature>
<evidence type="ECO:0000313" key="5">
    <source>
        <dbReference type="EMBL" id="MFL0161052.1"/>
    </source>
</evidence>
<dbReference type="Gene3D" id="3.40.50.1110">
    <property type="entry name" value="SGNH hydrolase"/>
    <property type="match status" value="1"/>
</dbReference>
<proteinExistence type="predicted"/>
<feature type="domain" description="Sialate O-acetylesterase" evidence="3">
    <location>
        <begin position="122"/>
        <end position="319"/>
    </location>
</feature>
<sequence length="711" mass="78381">MKKSILFLFIGLCVQAVQAQVSISYPHFRQVFQRNNVNEATFSVLGNYAGNIDHVQAKLVPVQANQGQTLDWFTLDAKPKGGVFQGNIVAKGGWYQLKIRTVVNQQIKDSTSLGRVGVGENFIISGQSNAEGTFRKPNDTQAIDDRVIAANFYNFFKEYNPSPNNKYIGEHNLDFPMTEFRKIDSTVTIGPMGLSNFYWPILGDSLVKKYNVPVCFYNTAWVGTGIKNWAESSRGVQTANQWAPSVYYPKGFPYANLRRAVEIYGQKNGVRAILWHQGENDAFHKTPAAEYKNYFIELINTLRRHTGMDVPWLISEATSVSVQLSDGTCTPTIWDAGIIQAQKDMVTSSGIPFLYSGPNTDNVEIPRKSDCIHFSRGAYGTLADLWFQKISSQLDAIKFPISSKAIPNIQMACGPNNELSLDLSTNFKKVTWYNASSGNVGNLLKKQLLTSGTYTAILEDDLGNQFSMPSLAFKILPLPSKPTILVMGDSLFCEGQSVELKVQGGAGLFYSWSNGIQGNSIVIKNSGLYQVKAYDADACSSEYSNKVQVQSLPVPTATIEVFGSYMLKATSINMDSNIGYSWEKNGSLLAEKSGLLRLKSSGKYSLRIAKKYSNSLTCLSPRVEYDYTLPDDGGLSLFPNPAIDNISIESIATLAGAEYYLYTIDGRVALQGKISQDGVYTMNLSGIHSGKYQLVLKSEGQVLTKGLIVVK</sequence>
<dbReference type="EMBL" id="JBEWZH010000001">
    <property type="protein sequence ID" value="MFL0161052.1"/>
    <property type="molecule type" value="Genomic_DNA"/>
</dbReference>
<comment type="caution">
    <text evidence="5">The sequence shown here is derived from an EMBL/GenBank/DDBJ whole genome shotgun (WGS) entry which is preliminary data.</text>
</comment>
<dbReference type="RefSeq" id="WP_406749467.1">
    <property type="nucleotide sequence ID" value="NZ_JBEWZH010000001.1"/>
</dbReference>
<dbReference type="NCBIfam" id="TIGR04183">
    <property type="entry name" value="Por_Secre_tail"/>
    <property type="match status" value="1"/>
</dbReference>
<gene>
    <name evidence="5" type="ORF">U0R11_01460</name>
</gene>
<keyword evidence="1" id="KW-0378">Hydrolase</keyword>
<dbReference type="PANTHER" id="PTHR31988">
    <property type="entry name" value="ESTERASE, PUTATIVE (DUF303)-RELATED"/>
    <property type="match status" value="1"/>
</dbReference>
<dbReference type="Proteomes" id="UP001623558">
    <property type="component" value="Unassembled WGS sequence"/>
</dbReference>
<feature type="signal peptide" evidence="2">
    <location>
        <begin position="1"/>
        <end position="19"/>
    </location>
</feature>
<feature type="chain" id="PRO_5046009916" evidence="2">
    <location>
        <begin position="20"/>
        <end position="711"/>
    </location>
</feature>
<dbReference type="Pfam" id="PF03629">
    <property type="entry name" value="SASA"/>
    <property type="match status" value="1"/>
</dbReference>
<evidence type="ECO:0000256" key="1">
    <source>
        <dbReference type="ARBA" id="ARBA00022801"/>
    </source>
</evidence>
<protein>
    <submittedName>
        <fullName evidence="5">Sialate O-acetylesterase</fullName>
    </submittedName>
</protein>
<dbReference type="InterPro" id="IPR052940">
    <property type="entry name" value="Carb_Esterase_6"/>
</dbReference>
<keyword evidence="6" id="KW-1185">Reference proteome</keyword>
<reference evidence="5 6" key="1">
    <citation type="submission" date="2024-07" db="EMBL/GenBank/DDBJ databases">
        <authorList>
            <person name="Pitt A."/>
            <person name="Hahn M.W."/>
        </authorList>
    </citation>
    <scope>NUCLEOTIDE SEQUENCE [LARGE SCALE GENOMIC DNA]</scope>
    <source>
        <strain evidence="5 6">1-SAACH-A3</strain>
    </source>
</reference>
<name>A0ABW8RSW9_9BACT</name>
<dbReference type="InterPro" id="IPR036514">
    <property type="entry name" value="SGNH_hydro_sf"/>
</dbReference>
<dbReference type="Pfam" id="PF18962">
    <property type="entry name" value="Por_Secre_tail"/>
    <property type="match status" value="1"/>
</dbReference>
<evidence type="ECO:0000313" key="6">
    <source>
        <dbReference type="Proteomes" id="UP001623558"/>
    </source>
</evidence>
<dbReference type="SUPFAM" id="SSF52266">
    <property type="entry name" value="SGNH hydrolase"/>
    <property type="match status" value="1"/>
</dbReference>
<dbReference type="PANTHER" id="PTHR31988:SF19">
    <property type="entry name" value="9-O-ACETYL-N-ACETYLNEURAMINIC ACID DEACETYLASE-RELATED"/>
    <property type="match status" value="1"/>
</dbReference>
<evidence type="ECO:0000259" key="3">
    <source>
        <dbReference type="Pfam" id="PF03629"/>
    </source>
</evidence>
<organism evidence="5 6">
    <name type="scientific">Aquirufa salirivi</name>
    <dbReference type="NCBI Taxonomy" id="3104729"/>
    <lineage>
        <taxon>Bacteria</taxon>
        <taxon>Pseudomonadati</taxon>
        <taxon>Bacteroidota</taxon>
        <taxon>Cytophagia</taxon>
        <taxon>Cytophagales</taxon>
        <taxon>Flectobacillaceae</taxon>
        <taxon>Aquirufa</taxon>
    </lineage>
</organism>
<dbReference type="InterPro" id="IPR026444">
    <property type="entry name" value="Secre_tail"/>
</dbReference>